<keyword evidence="4" id="KW-0560">Oxidoreductase</keyword>
<accession>A0A4V3DF59</accession>
<evidence type="ECO:0000313" key="9">
    <source>
        <dbReference type="EMBL" id="TDQ84221.1"/>
    </source>
</evidence>
<evidence type="ECO:0000256" key="5">
    <source>
        <dbReference type="ARBA" id="ARBA00023004"/>
    </source>
</evidence>
<evidence type="ECO:0000256" key="2">
    <source>
        <dbReference type="ARBA" id="ARBA00022714"/>
    </source>
</evidence>
<dbReference type="InterPro" id="IPR036922">
    <property type="entry name" value="Rieske_2Fe-2S_sf"/>
</dbReference>
<dbReference type="Gene3D" id="2.102.10.10">
    <property type="entry name" value="Rieske [2Fe-2S] iron-sulphur domain"/>
    <property type="match status" value="1"/>
</dbReference>
<name>A0A4V3DF59_9PROT</name>
<dbReference type="GO" id="GO:0051537">
    <property type="term" value="F:2 iron, 2 sulfur cluster binding"/>
    <property type="evidence" value="ECO:0007669"/>
    <property type="project" value="UniProtKB-KW"/>
</dbReference>
<organism evidence="9 10">
    <name type="scientific">Dongia mobilis</name>
    <dbReference type="NCBI Taxonomy" id="578943"/>
    <lineage>
        <taxon>Bacteria</taxon>
        <taxon>Pseudomonadati</taxon>
        <taxon>Pseudomonadota</taxon>
        <taxon>Alphaproteobacteria</taxon>
        <taxon>Rhodospirillales</taxon>
        <taxon>Dongiaceae</taxon>
        <taxon>Dongia</taxon>
    </lineage>
</organism>
<keyword evidence="3" id="KW-0479">Metal-binding</keyword>
<feature type="domain" description="Rieske" evidence="8">
    <location>
        <begin position="46"/>
        <end position="154"/>
    </location>
</feature>
<comment type="caution">
    <text evidence="9">The sequence shown here is derived from an EMBL/GenBank/DDBJ whole genome shotgun (WGS) entry which is preliminary data.</text>
</comment>
<evidence type="ECO:0000313" key="10">
    <source>
        <dbReference type="Proteomes" id="UP000295783"/>
    </source>
</evidence>
<dbReference type="Gene3D" id="3.90.380.10">
    <property type="entry name" value="Naphthalene 1,2-dioxygenase Alpha Subunit, Chain A, domain 1"/>
    <property type="match status" value="1"/>
</dbReference>
<evidence type="ECO:0000256" key="3">
    <source>
        <dbReference type="ARBA" id="ARBA00022723"/>
    </source>
</evidence>
<evidence type="ECO:0000256" key="6">
    <source>
        <dbReference type="ARBA" id="ARBA00023014"/>
    </source>
</evidence>
<comment type="cofactor">
    <cofactor evidence="1">
        <name>Fe cation</name>
        <dbReference type="ChEBI" id="CHEBI:24875"/>
    </cofactor>
</comment>
<dbReference type="Proteomes" id="UP000295783">
    <property type="component" value="Unassembled WGS sequence"/>
</dbReference>
<dbReference type="PANTHER" id="PTHR43756">
    <property type="entry name" value="CHOLINE MONOOXYGENASE, CHLOROPLASTIC"/>
    <property type="match status" value="1"/>
</dbReference>
<dbReference type="SUPFAM" id="SSF55961">
    <property type="entry name" value="Bet v1-like"/>
    <property type="match status" value="1"/>
</dbReference>
<evidence type="ECO:0000256" key="7">
    <source>
        <dbReference type="SAM" id="MobiDB-lite"/>
    </source>
</evidence>
<proteinExistence type="predicted"/>
<evidence type="ECO:0000256" key="1">
    <source>
        <dbReference type="ARBA" id="ARBA00001962"/>
    </source>
</evidence>
<evidence type="ECO:0000259" key="8">
    <source>
        <dbReference type="PROSITE" id="PS51296"/>
    </source>
</evidence>
<keyword evidence="9" id="KW-0223">Dioxygenase</keyword>
<feature type="compositionally biased region" description="Basic and acidic residues" evidence="7">
    <location>
        <begin position="397"/>
        <end position="410"/>
    </location>
</feature>
<feature type="region of interest" description="Disordered" evidence="7">
    <location>
        <begin position="388"/>
        <end position="410"/>
    </location>
</feature>
<dbReference type="RefSeq" id="WP_133612264.1">
    <property type="nucleotide sequence ID" value="NZ_SNYW01000006.1"/>
</dbReference>
<dbReference type="PANTHER" id="PTHR43756:SF5">
    <property type="entry name" value="CHOLINE MONOOXYGENASE, CHLOROPLASTIC"/>
    <property type="match status" value="1"/>
</dbReference>
<protein>
    <submittedName>
        <fullName evidence="9">Phenylpropionate dioxygenase-like ring-hydroxylating dioxygenase large terminal subunit</fullName>
    </submittedName>
</protein>
<sequence>MTMMQNLAGQQNGPQHGKLAVSLPAWTYGSDELAELEYERVILPSWQFVCHISQVREAGDFATLDMMKDSVVVLRGKDGDLRAFMNVCRHRAAKLLDGSGSCKGRITCPYHGWSYDMTGELKAIPSQHTFPGVEKEKLGLKPVEMEILHGLVFIRIVPGGPSLRESFGEAADLLAPYRLEEMVPAGEPWIDTWNCNWKIAVDNNLENYHVPVGHPGYHRLLDSDLAGVINRHGVAHSVSVLKDKPSSNWAERMYQKMAPEVLEELDPETRRTWLFYSMAPNIGLDIYPDSFDIFQILPRTGTSCTMRYPVFVRPDSRGEISRERRVVQYLNQRINRQVGAEDRELCERVQLGMLSHGYEPGPLSNYEHAVVDFHNRIRAACPVVNQKQAPESGTVRRRNDALLAEDRPAA</sequence>
<dbReference type="CDD" id="cd00680">
    <property type="entry name" value="RHO_alpha_C"/>
    <property type="match status" value="1"/>
</dbReference>
<dbReference type="AlphaFoldDB" id="A0A4V3DF59"/>
<dbReference type="Pfam" id="PF00848">
    <property type="entry name" value="Ring_hydroxyl_A"/>
    <property type="match status" value="1"/>
</dbReference>
<keyword evidence="2" id="KW-0001">2Fe-2S</keyword>
<evidence type="ECO:0000256" key="4">
    <source>
        <dbReference type="ARBA" id="ARBA00023002"/>
    </source>
</evidence>
<dbReference type="Pfam" id="PF00355">
    <property type="entry name" value="Rieske"/>
    <property type="match status" value="1"/>
</dbReference>
<dbReference type="GO" id="GO:0005506">
    <property type="term" value="F:iron ion binding"/>
    <property type="evidence" value="ECO:0007669"/>
    <property type="project" value="InterPro"/>
</dbReference>
<keyword evidence="6" id="KW-0411">Iron-sulfur</keyword>
<dbReference type="PROSITE" id="PS51296">
    <property type="entry name" value="RIESKE"/>
    <property type="match status" value="1"/>
</dbReference>
<keyword evidence="10" id="KW-1185">Reference proteome</keyword>
<dbReference type="CDD" id="cd03469">
    <property type="entry name" value="Rieske_RO_Alpha_N"/>
    <property type="match status" value="1"/>
</dbReference>
<reference evidence="9 10" key="1">
    <citation type="submission" date="2019-03" db="EMBL/GenBank/DDBJ databases">
        <title>Genomic Encyclopedia of Type Strains, Phase III (KMG-III): the genomes of soil and plant-associated and newly described type strains.</title>
        <authorList>
            <person name="Whitman W."/>
        </authorList>
    </citation>
    <scope>NUCLEOTIDE SEQUENCE [LARGE SCALE GENOMIC DNA]</scope>
    <source>
        <strain evidence="9 10">CGMCC 1.7660</strain>
    </source>
</reference>
<dbReference type="GO" id="GO:0051213">
    <property type="term" value="F:dioxygenase activity"/>
    <property type="evidence" value="ECO:0007669"/>
    <property type="project" value="UniProtKB-KW"/>
</dbReference>
<dbReference type="SUPFAM" id="SSF50022">
    <property type="entry name" value="ISP domain"/>
    <property type="match status" value="1"/>
</dbReference>
<gene>
    <name evidence="9" type="ORF">A8950_0769</name>
</gene>
<dbReference type="OrthoDB" id="7456916at2"/>
<dbReference type="InterPro" id="IPR017941">
    <property type="entry name" value="Rieske_2Fe-2S"/>
</dbReference>
<dbReference type="PRINTS" id="PR00090">
    <property type="entry name" value="RNGDIOXGNASE"/>
</dbReference>
<dbReference type="InterPro" id="IPR015879">
    <property type="entry name" value="Ring_hydroxy_dOase_asu_C_dom"/>
</dbReference>
<dbReference type="InterPro" id="IPR001663">
    <property type="entry name" value="Rng_hydr_dOase-A"/>
</dbReference>
<dbReference type="EMBL" id="SNYW01000006">
    <property type="protein sequence ID" value="TDQ84221.1"/>
    <property type="molecule type" value="Genomic_DNA"/>
</dbReference>
<keyword evidence="5" id="KW-0408">Iron</keyword>